<dbReference type="InterPro" id="IPR023214">
    <property type="entry name" value="HAD_sf"/>
</dbReference>
<dbReference type="InterPro" id="IPR036412">
    <property type="entry name" value="HAD-like_sf"/>
</dbReference>
<dbReference type="SFLD" id="SFLDG01129">
    <property type="entry name" value="C1.5:_HAD__Beta-PGM__Phosphata"/>
    <property type="match status" value="1"/>
</dbReference>
<dbReference type="Gene3D" id="3.40.50.1000">
    <property type="entry name" value="HAD superfamily/HAD-like"/>
    <property type="match status" value="1"/>
</dbReference>
<protein>
    <recommendedName>
        <fullName evidence="2">HAD family hydrolase</fullName>
    </recommendedName>
</protein>
<dbReference type="PANTHER" id="PTHR43434:SF1">
    <property type="entry name" value="PHOSPHOGLYCOLATE PHOSPHATASE"/>
    <property type="match status" value="1"/>
</dbReference>
<reference evidence="1" key="1">
    <citation type="journal article" date="2015" name="Nature">
        <title>Complex archaea that bridge the gap between prokaryotes and eukaryotes.</title>
        <authorList>
            <person name="Spang A."/>
            <person name="Saw J.H."/>
            <person name="Jorgensen S.L."/>
            <person name="Zaremba-Niedzwiedzka K."/>
            <person name="Martijn J."/>
            <person name="Lind A.E."/>
            <person name="van Eijk R."/>
            <person name="Schleper C."/>
            <person name="Guy L."/>
            <person name="Ettema T.J."/>
        </authorList>
    </citation>
    <scope>NUCLEOTIDE SEQUENCE</scope>
</reference>
<dbReference type="AlphaFoldDB" id="A0A0F9K0L1"/>
<dbReference type="InterPro" id="IPR041492">
    <property type="entry name" value="HAD_2"/>
</dbReference>
<dbReference type="GO" id="GO:0008967">
    <property type="term" value="F:phosphoglycolate phosphatase activity"/>
    <property type="evidence" value="ECO:0007669"/>
    <property type="project" value="TreeGrafter"/>
</dbReference>
<name>A0A0F9K0L1_9ZZZZ</name>
<evidence type="ECO:0008006" key="2">
    <source>
        <dbReference type="Google" id="ProtNLM"/>
    </source>
</evidence>
<proteinExistence type="predicted"/>
<dbReference type="NCBIfam" id="TIGR01549">
    <property type="entry name" value="HAD-SF-IA-v1"/>
    <property type="match status" value="1"/>
</dbReference>
<dbReference type="GO" id="GO:0006281">
    <property type="term" value="P:DNA repair"/>
    <property type="evidence" value="ECO:0007669"/>
    <property type="project" value="TreeGrafter"/>
</dbReference>
<organism evidence="1">
    <name type="scientific">marine sediment metagenome</name>
    <dbReference type="NCBI Taxonomy" id="412755"/>
    <lineage>
        <taxon>unclassified sequences</taxon>
        <taxon>metagenomes</taxon>
        <taxon>ecological metagenomes</taxon>
    </lineage>
</organism>
<dbReference type="InterPro" id="IPR006439">
    <property type="entry name" value="HAD-SF_hydro_IA"/>
</dbReference>
<accession>A0A0F9K0L1</accession>
<gene>
    <name evidence="1" type="ORF">LCGC14_1389420</name>
</gene>
<evidence type="ECO:0000313" key="1">
    <source>
        <dbReference type="EMBL" id="KKM75518.1"/>
    </source>
</evidence>
<dbReference type="InterPro" id="IPR050155">
    <property type="entry name" value="HAD-like_hydrolase_sf"/>
</dbReference>
<dbReference type="EMBL" id="LAZR01008965">
    <property type="protein sequence ID" value="KKM75518.1"/>
    <property type="molecule type" value="Genomic_DNA"/>
</dbReference>
<dbReference type="SFLD" id="SFLDS00003">
    <property type="entry name" value="Haloacid_Dehalogenase"/>
    <property type="match status" value="1"/>
</dbReference>
<comment type="caution">
    <text evidence="1">The sequence shown here is derived from an EMBL/GenBank/DDBJ whole genome shotgun (WGS) entry which is preliminary data.</text>
</comment>
<dbReference type="SUPFAM" id="SSF56784">
    <property type="entry name" value="HAD-like"/>
    <property type="match status" value="1"/>
</dbReference>
<dbReference type="PRINTS" id="PR00413">
    <property type="entry name" value="HADHALOGNASE"/>
</dbReference>
<dbReference type="PANTHER" id="PTHR43434">
    <property type="entry name" value="PHOSPHOGLYCOLATE PHOSPHATASE"/>
    <property type="match status" value="1"/>
</dbReference>
<dbReference type="Pfam" id="PF13419">
    <property type="entry name" value="HAD_2"/>
    <property type="match status" value="1"/>
</dbReference>
<sequence length="242" mass="28657">MSSPPIILFDFDGVIITQKSLEYTASIFRKKKFYQWKNLKNLKRLIDFARLFEESDSENRIEAFLKIIKIYKHYIPSPWRRILFFIKFRRFYPKYEKYETLKPDLEEILKQLKRCGFHLGIVSNTSGKRLSTFRNRLNLDTYFSVFISRDDTHARKPSPYPIFDALIILKKKLKISVKRNNIYYVGDLPHDIECAKNAGVNSIALLSGHGTRKALEKSNPTHLIKDIKNLIEIKDFKKYLLN</sequence>